<protein>
    <submittedName>
        <fullName evidence="1">Uncharacterized protein</fullName>
    </submittedName>
</protein>
<organism evidence="1 2">
    <name type="scientific">Hyalomma asiaticum</name>
    <name type="common">Tick</name>
    <dbReference type="NCBI Taxonomy" id="266040"/>
    <lineage>
        <taxon>Eukaryota</taxon>
        <taxon>Metazoa</taxon>
        <taxon>Ecdysozoa</taxon>
        <taxon>Arthropoda</taxon>
        <taxon>Chelicerata</taxon>
        <taxon>Arachnida</taxon>
        <taxon>Acari</taxon>
        <taxon>Parasitiformes</taxon>
        <taxon>Ixodida</taxon>
        <taxon>Ixodoidea</taxon>
        <taxon>Ixodidae</taxon>
        <taxon>Hyalomminae</taxon>
        <taxon>Hyalomma</taxon>
    </lineage>
</organism>
<sequence>MMVDGQTRRRTPSAEGPPRAPGVGGVGSSSCSDGGSAEHELAKEQQSTLSVPPPPPTPGAGGGGGADVGQQPCSPAPTESGTPPPSSANAASASRSRWLKLRTTVQLSGAISHIQKKPPLKREDSFLKRFSTRHINEPHRTTGSDSATSPATESRPRFFSKPNCERLLLGVINPDENALFVWLWILTWCVLYNAWALILRQTFTELQTSSVHLWFVADSFADLVYLLDIVVQFRTGYLEQGLMVCEARKLAGHYVRSKPFLMDLLALTPLDLLQFQIGIAPLLRFPRFIKVYRCYRFYYMVESRTIYPNLWRVVNLIHILLLLSHWFGCFYYMLSEFENYDGDWTYHKPDSPEWKALGRKYLASLYWSTLTLTTIGDLVTPSSNLQCVFPFHIHSVHVELAIAYLYIFTILCYLIGVFIFATIVGQVGNVITNRNASRLEFERLLDGAKLYMRHHKVPHQMQRRVQRWYDYSGRARESVDTGFRGRMQGGGDINSALGCLPDKLKTELALHVNLKTLKKVTIFQECQPEFLHDLVLKMRAYIFTPGDLICRKGEVAREMFIIADGILEVISETGKVLTQMKAGDFFGEIGILNLDGFNSGSGRAVCEYPGSLLQEILQAMGRKRLMEARLAASVKKADDIITRSSGGGSTATGAAAGQGAGDGSASPQGSVHSRGPRSMDAMRRLRKDVKNIRQLLRSRTNTTTQKPPDIQLEMDPVMSSTDDHQEDSEAATPSTPVTKSLQKLLRRFQSRQDSQGGQALKGLVTSMSCIKGEEELADFAKRSSALKGMGPSMGSATNQESSGSSPVQPIGAGLPLLTRIKMLREAEKAAKAAGASDASCKPLLVSPGGVHSRRESYAQQDRAPSRLEPTAHSSLLERRRLSRLQASLSTASAEVTAAGRSSAAEKSAATTTPRKNVADVLQRLKPGGGGESTTNKQLQTPTVTLQVHPPPPSDPAAEAVANQNIPLLKRVLLLKAMEDKKEKETKLQTPTTTTTTTTTTTATAASASSGASVDKPSASSSSVMSTKLSPPRPDTLSLSPQKESALAATSSAAQVSARTQPATTSSEPGSDNGQPRTLSPKFDLEDEVFRSPSPVSEPCESKPRLTHDGGGGGGDSRGGGLVSSVPAGPPLAYANSAILVPQGSVIGMSQRGALDTLEEAQHSSAESGSLDVQKEPQPQSQLQQQQADAMARLAPPVAPGTTTYSQQSFRSRLWSRNTMEGHAARRSLLQRMEAVELESTDAGSHQAPPSRRPLSPRTAAKAQGNGGEHPKGRIRKVIIERPSPENGLEQCLVSELLTQEDGIEQYVAAAMKHIKIAFKTYLHETQDELRNKIALLEDDLKRKDAVICDLQRKLLIKNESVDSARADPLLEEEEEEEEEEDDGRGRSRRLAAQTAASSARGGGRPFLYSWPRTSLPNARSHHRHRTPHSSSWHEPSLSALASASDSALCGVAAARLKPEDLWKLEFPASQDQSNATSIDFSLSTSKMSSGGSCTTLPDLAVPQPYSPPVRSGSATSPLLTYPRPPTSTNSDDWEVQMLVEEFEKKVQQEEQSGSRRHSSCEPLSWSRALSRNLTHVAAEPHYKRHATSTSSPFSSQEEGRRRRLRRKHSLRDDRLLRCLAGRQATATDARPKLTRFASLDVPRYHRQQQKQHLLQNHYGDEPGETRGFPESSSSDHLRSSSSRGAALKRRAFWQSRQRHNTFFAGQQASSAVPGGDKQRLLGAWRSLDEECEPPEDDHRRLQETSFSNECLWQPSPARSQPAAAVLKQQASTTSSVSSSSFSSHIAGWPSTPCLPTIKEDTGAGGAGGTGRFDLTKALKLSSSGSRSYSENCLADADVGAATQLSLTRRSSSSGAGGSSSSNASMETTIQEPASSPQQRRQQQQQQQQCISTSTRTTVAMTETVARSTGGLTTVSAVQGKVDSVAISIPDTEPIWSLP</sequence>
<proteinExistence type="predicted"/>
<dbReference type="Proteomes" id="UP000821845">
    <property type="component" value="Chromosome 4"/>
</dbReference>
<name>A0ACB7SCP7_HYAAI</name>
<accession>A0ACB7SCP7</accession>
<reference evidence="1" key="1">
    <citation type="submission" date="2020-05" db="EMBL/GenBank/DDBJ databases">
        <title>Large-scale comparative analyses of tick genomes elucidate their genetic diversity and vector capacities.</title>
        <authorList>
            <person name="Jia N."/>
            <person name="Wang J."/>
            <person name="Shi W."/>
            <person name="Du L."/>
            <person name="Sun Y."/>
            <person name="Zhan W."/>
            <person name="Jiang J."/>
            <person name="Wang Q."/>
            <person name="Zhang B."/>
            <person name="Ji P."/>
            <person name="Sakyi L.B."/>
            <person name="Cui X."/>
            <person name="Yuan T."/>
            <person name="Jiang B."/>
            <person name="Yang W."/>
            <person name="Lam T.T.-Y."/>
            <person name="Chang Q."/>
            <person name="Ding S."/>
            <person name="Wang X."/>
            <person name="Zhu J."/>
            <person name="Ruan X."/>
            <person name="Zhao L."/>
            <person name="Wei J."/>
            <person name="Que T."/>
            <person name="Du C."/>
            <person name="Cheng J."/>
            <person name="Dai P."/>
            <person name="Han X."/>
            <person name="Huang E."/>
            <person name="Gao Y."/>
            <person name="Liu J."/>
            <person name="Shao H."/>
            <person name="Ye R."/>
            <person name="Li L."/>
            <person name="Wei W."/>
            <person name="Wang X."/>
            <person name="Wang C."/>
            <person name="Yang T."/>
            <person name="Huo Q."/>
            <person name="Li W."/>
            <person name="Guo W."/>
            <person name="Chen H."/>
            <person name="Zhou L."/>
            <person name="Ni X."/>
            <person name="Tian J."/>
            <person name="Zhou Y."/>
            <person name="Sheng Y."/>
            <person name="Liu T."/>
            <person name="Pan Y."/>
            <person name="Xia L."/>
            <person name="Li J."/>
            <person name="Zhao F."/>
            <person name="Cao W."/>
        </authorList>
    </citation>
    <scope>NUCLEOTIDE SEQUENCE</scope>
    <source>
        <strain evidence="1">Hyas-2018</strain>
    </source>
</reference>
<keyword evidence="2" id="KW-1185">Reference proteome</keyword>
<evidence type="ECO:0000313" key="2">
    <source>
        <dbReference type="Proteomes" id="UP000821845"/>
    </source>
</evidence>
<comment type="caution">
    <text evidence="1">The sequence shown here is derived from an EMBL/GenBank/DDBJ whole genome shotgun (WGS) entry which is preliminary data.</text>
</comment>
<dbReference type="EMBL" id="CM023484">
    <property type="protein sequence ID" value="KAH6932731.1"/>
    <property type="molecule type" value="Genomic_DNA"/>
</dbReference>
<evidence type="ECO:0000313" key="1">
    <source>
        <dbReference type="EMBL" id="KAH6932731.1"/>
    </source>
</evidence>
<gene>
    <name evidence="1" type="ORF">HPB50_009052</name>
</gene>